<evidence type="ECO:0000313" key="1">
    <source>
        <dbReference type="EMBL" id="USS87468.1"/>
    </source>
</evidence>
<dbReference type="NCBIfam" id="TIGR01560">
    <property type="entry name" value="put_DNA_pack"/>
    <property type="match status" value="1"/>
</dbReference>
<dbReference type="CDD" id="cd08054">
    <property type="entry name" value="gp6"/>
    <property type="match status" value="1"/>
</dbReference>
<sequence>MIDYQLEDDPTLEEFKEFMNVLSNDDDGICRMCLKAAESYVQNAIGFELPGFYSKGSDAFDLYKQAVFAFAGTNFTNRIAYANAQQYESNLTGKSYIGSLRGMYLIEQEKAEKAGDQG</sequence>
<gene>
    <name evidence="1" type="ORF">M3M39_04930</name>
</gene>
<reference evidence="1" key="1">
    <citation type="submission" date="2022-05" db="EMBL/GenBank/DDBJ databases">
        <authorList>
            <person name="Oliphant S.A."/>
            <person name="Watson-Haigh N.S."/>
            <person name="Sumby K.M."/>
            <person name="Gardner J.M."/>
            <person name="Jiranek V."/>
        </authorList>
    </citation>
    <scope>NUCLEOTIDE SEQUENCE</scope>
    <source>
        <strain evidence="1">KI11_C11</strain>
    </source>
</reference>
<evidence type="ECO:0000313" key="2">
    <source>
        <dbReference type="Proteomes" id="UP001057025"/>
    </source>
</evidence>
<dbReference type="InterPro" id="IPR021146">
    <property type="entry name" value="Phage_gp6-like_head-tail"/>
</dbReference>
<organism evidence="1 2">
    <name type="scientific">Fructilactobacillus hinvesii</name>
    <dbReference type="NCBI Taxonomy" id="2940300"/>
    <lineage>
        <taxon>Bacteria</taxon>
        <taxon>Bacillati</taxon>
        <taxon>Bacillota</taxon>
        <taxon>Bacilli</taxon>
        <taxon>Lactobacillales</taxon>
        <taxon>Lactobacillaceae</taxon>
        <taxon>Fructilactobacillus</taxon>
    </lineage>
</organism>
<name>A0ABY5BSM4_9LACO</name>
<dbReference type="RefSeq" id="WP_252796764.1">
    <property type="nucleotide sequence ID" value="NZ_CP097118.1"/>
</dbReference>
<dbReference type="Proteomes" id="UP001057025">
    <property type="component" value="Chromosome"/>
</dbReference>
<dbReference type="Pfam" id="PF05135">
    <property type="entry name" value="Phage_connect_1"/>
    <property type="match status" value="1"/>
</dbReference>
<keyword evidence="2" id="KW-1185">Reference proteome</keyword>
<protein>
    <submittedName>
        <fullName evidence="1">Head-tail connector protein</fullName>
    </submittedName>
</protein>
<proteinExistence type="predicted"/>
<dbReference type="EMBL" id="CP097118">
    <property type="protein sequence ID" value="USS87468.1"/>
    <property type="molecule type" value="Genomic_DNA"/>
</dbReference>
<dbReference type="InterPro" id="IPR006450">
    <property type="entry name" value="Phage_HK97_gp6-like"/>
</dbReference>
<accession>A0ABY5BSM4</accession>
<dbReference type="Gene3D" id="1.10.3230.30">
    <property type="entry name" value="Phage gp6-like head-tail connector protein"/>
    <property type="match status" value="1"/>
</dbReference>